<dbReference type="eggNOG" id="COG1200">
    <property type="taxonomic scope" value="Bacteria"/>
</dbReference>
<dbReference type="NCBIfam" id="NF008165">
    <property type="entry name" value="PRK10917.1-3"/>
    <property type="match status" value="1"/>
</dbReference>
<dbReference type="NCBIfam" id="NF008168">
    <property type="entry name" value="PRK10917.2-2"/>
    <property type="match status" value="1"/>
</dbReference>
<dbReference type="Proteomes" id="UP000027616">
    <property type="component" value="Chromosome I"/>
</dbReference>
<dbReference type="GO" id="GO:0005524">
    <property type="term" value="F:ATP binding"/>
    <property type="evidence" value="ECO:0007669"/>
    <property type="project" value="UniProtKB-KW"/>
</dbReference>
<evidence type="ECO:0000256" key="5">
    <source>
        <dbReference type="ARBA" id="ARBA00022801"/>
    </source>
</evidence>
<dbReference type="GO" id="GO:0006310">
    <property type="term" value="P:DNA recombination"/>
    <property type="evidence" value="ECO:0007669"/>
    <property type="project" value="UniProtKB-UniRule"/>
</dbReference>
<evidence type="ECO:0000256" key="7">
    <source>
        <dbReference type="ARBA" id="ARBA00022840"/>
    </source>
</evidence>
<dbReference type="GO" id="GO:0043138">
    <property type="term" value="F:3'-5' DNA helicase activity"/>
    <property type="evidence" value="ECO:0007669"/>
    <property type="project" value="UniProtKB-EC"/>
</dbReference>
<dbReference type="InterPro" id="IPR011545">
    <property type="entry name" value="DEAD/DEAH_box_helicase_dom"/>
</dbReference>
<evidence type="ECO:0000256" key="14">
    <source>
        <dbReference type="ARBA" id="ARBA00048988"/>
    </source>
</evidence>
<dbReference type="Pfam" id="PF19833">
    <property type="entry name" value="RecG_dom3_C"/>
    <property type="match status" value="1"/>
</dbReference>
<keyword evidence="6 15" id="KW-0347">Helicase</keyword>
<dbReference type="GO" id="GO:0016887">
    <property type="term" value="F:ATP hydrolysis activity"/>
    <property type="evidence" value="ECO:0007669"/>
    <property type="project" value="RHEA"/>
</dbReference>
<dbReference type="GO" id="GO:0003677">
    <property type="term" value="F:DNA binding"/>
    <property type="evidence" value="ECO:0007669"/>
    <property type="project" value="UniProtKB-KW"/>
</dbReference>
<comment type="function">
    <text evidence="15">Plays a critical role in recombination and DNA repair. Helps process Holliday junction intermediates to mature products by catalyzing branch migration. Has replication fork regression activity, unwinds stalled or blocked replication forks to make a HJ that can be resolved. Has a DNA unwinding activity characteristic of a DNA helicase with 3'-5' polarity.</text>
</comment>
<accession>A0A060RDI4</accession>
<evidence type="ECO:0000256" key="6">
    <source>
        <dbReference type="ARBA" id="ARBA00022806"/>
    </source>
</evidence>
<evidence type="ECO:0000256" key="12">
    <source>
        <dbReference type="ARBA" id="ARBA00034617"/>
    </source>
</evidence>
<feature type="domain" description="Helicase ATP-binding" evidence="16">
    <location>
        <begin position="285"/>
        <end position="447"/>
    </location>
</feature>
<evidence type="ECO:0000259" key="17">
    <source>
        <dbReference type="PROSITE" id="PS51194"/>
    </source>
</evidence>
<evidence type="ECO:0000313" key="18">
    <source>
        <dbReference type="EMBL" id="CDN32253.1"/>
    </source>
</evidence>
<dbReference type="InterPro" id="IPR027417">
    <property type="entry name" value="P-loop_NTPase"/>
</dbReference>
<keyword evidence="11" id="KW-0413">Isomerase</keyword>
<dbReference type="InterPro" id="IPR033454">
    <property type="entry name" value="RecG_wedge"/>
</dbReference>
<proteinExistence type="inferred from homology"/>
<dbReference type="KEGG" id="rbc:BN938_2180"/>
<dbReference type="AlphaFoldDB" id="A0A060RDI4"/>
<dbReference type="SUPFAM" id="SSF50249">
    <property type="entry name" value="Nucleic acid-binding proteins"/>
    <property type="match status" value="1"/>
</dbReference>
<dbReference type="InterPro" id="IPR047112">
    <property type="entry name" value="RecG/Mfd"/>
</dbReference>
<dbReference type="PROSITE" id="PS51194">
    <property type="entry name" value="HELICASE_CTER"/>
    <property type="match status" value="1"/>
</dbReference>
<keyword evidence="7 15" id="KW-0067">ATP-binding</keyword>
<evidence type="ECO:0000256" key="1">
    <source>
        <dbReference type="ARBA" id="ARBA00007504"/>
    </source>
</evidence>
<sequence>MEDILLRDIKFLPSVGPKRAELLKLELKISTFGDLLMHLPARYIDRSSVYTIDSVRRVEMPYVQIRARVVATQILGQGHKQRYVVQVMDSTGVADLIWFRNVAWVQKRLELQREYIFFGKPSLFNGEVQMVHPEFEMPGVAGSASAMGVQGVYRTTEKLSNNMLGSRAISGLVRTLWGKVEGQIRETLPPHIIRERGLLSREEALKQVHFPSTPEMLNRALYRLKFEELFGIQLLLLLQKKVRIDKSEGFVMSRVGERFNKFYEELMPFPLTGAQKRVIKEVRQDMFTGHQMNRLLQGDVGSGKTIIALLCALIVADNGYQSAIMAPTEILANQHYESICGLCEPLGVSVALWTGSTRKKERARLSEGLMSGEIDILIGTHALIEQGVQFANLGFVVIDEQHRFGVMQRAKLWTKNQTPPHVLVMTATPIPRTLAMTLYGDLDVSLLDELPPGRKPIKTIHSYENYRLRVVGFMREQIAAGRQVYVVYPMIKESEKLDIASLEEGAVALAEHFPPPAYCSVVVHGKMKQALKDYGMDVFKRGEAQILISTTVIEVGVNVPNATVMVIENAERFGLSQLHQLRGRVGRGGDQSYCILMSGNKISSDSRKRLEAMVATTDGFELAELDLQLRGAGDIDGTRQSGQALEVKIANLAKDTQIIADARETAQGVLEADPYLSLAENAMLLATVQRIERQREAVVDIELAKIS</sequence>
<keyword evidence="3 15" id="KW-0547">Nucleotide-binding</keyword>
<dbReference type="EMBL" id="HG934468">
    <property type="protein sequence ID" value="CDN32253.1"/>
    <property type="molecule type" value="Genomic_DNA"/>
</dbReference>
<dbReference type="CDD" id="cd04488">
    <property type="entry name" value="RecG_wedge_OBF"/>
    <property type="match status" value="1"/>
</dbReference>
<dbReference type="Gene3D" id="3.40.50.300">
    <property type="entry name" value="P-loop containing nucleotide triphosphate hydrolases"/>
    <property type="match status" value="2"/>
</dbReference>
<evidence type="ECO:0000259" key="16">
    <source>
        <dbReference type="PROSITE" id="PS51192"/>
    </source>
</evidence>
<dbReference type="HOGENOM" id="CLU_005122_7_1_10"/>
<keyword evidence="9 15" id="KW-0233">DNA recombination</keyword>
<comment type="catalytic activity">
    <reaction evidence="12 15">
        <text>Couples ATP hydrolysis with the unwinding of duplex DNA by translocating in the 3'-5' direction.</text>
        <dbReference type="EC" id="5.6.2.4"/>
    </reaction>
</comment>
<dbReference type="SUPFAM" id="SSF52540">
    <property type="entry name" value="P-loop containing nucleoside triphosphate hydrolases"/>
    <property type="match status" value="2"/>
</dbReference>
<dbReference type="PROSITE" id="PS51192">
    <property type="entry name" value="HELICASE_ATP_BIND_1"/>
    <property type="match status" value="1"/>
</dbReference>
<dbReference type="InterPro" id="IPR014001">
    <property type="entry name" value="Helicase_ATP-bd"/>
</dbReference>
<dbReference type="InterPro" id="IPR004609">
    <property type="entry name" value="ATP-dep_DNA_helicase_RecG"/>
</dbReference>
<dbReference type="CDD" id="cd17992">
    <property type="entry name" value="DEXHc_RecG"/>
    <property type="match status" value="1"/>
</dbReference>
<evidence type="ECO:0000256" key="13">
    <source>
        <dbReference type="ARBA" id="ARBA00034808"/>
    </source>
</evidence>
<dbReference type="GO" id="GO:0006281">
    <property type="term" value="P:DNA repair"/>
    <property type="evidence" value="ECO:0007669"/>
    <property type="project" value="UniProtKB-UniRule"/>
</dbReference>
<gene>
    <name evidence="18" type="ORF">BN938_2180</name>
</gene>
<dbReference type="PANTHER" id="PTHR47964">
    <property type="entry name" value="ATP-DEPENDENT DNA HELICASE HOMOLOG RECG, CHLOROPLASTIC"/>
    <property type="match status" value="1"/>
</dbReference>
<evidence type="ECO:0000256" key="2">
    <source>
        <dbReference type="ARBA" id="ARBA00017846"/>
    </source>
</evidence>
<keyword evidence="19" id="KW-1185">Reference proteome</keyword>
<dbReference type="PANTHER" id="PTHR47964:SF1">
    <property type="entry name" value="ATP-DEPENDENT DNA HELICASE HOMOLOG RECG, CHLOROPLASTIC"/>
    <property type="match status" value="1"/>
</dbReference>
<dbReference type="STRING" id="1433126.BN938_2180"/>
<protein>
    <recommendedName>
        <fullName evidence="2 15">ATP-dependent DNA helicase RecG</fullName>
        <ecNumber evidence="13 15">5.6.2.4</ecNumber>
    </recommendedName>
</protein>
<keyword evidence="4 15" id="KW-0227">DNA damage</keyword>
<feature type="domain" description="Helicase C-terminal" evidence="17">
    <location>
        <begin position="466"/>
        <end position="633"/>
    </location>
</feature>
<evidence type="ECO:0000256" key="9">
    <source>
        <dbReference type="ARBA" id="ARBA00023172"/>
    </source>
</evidence>
<organism evidence="18 19">
    <name type="scientific">Mucinivorans hirudinis</name>
    <dbReference type="NCBI Taxonomy" id="1433126"/>
    <lineage>
        <taxon>Bacteria</taxon>
        <taxon>Pseudomonadati</taxon>
        <taxon>Bacteroidota</taxon>
        <taxon>Bacteroidia</taxon>
        <taxon>Bacteroidales</taxon>
        <taxon>Rikenellaceae</taxon>
        <taxon>Mucinivorans</taxon>
    </lineage>
</organism>
<dbReference type="PATRIC" id="fig|1433126.3.peg.2153"/>
<evidence type="ECO:0000256" key="11">
    <source>
        <dbReference type="ARBA" id="ARBA00023235"/>
    </source>
</evidence>
<dbReference type="Pfam" id="PF00270">
    <property type="entry name" value="DEAD"/>
    <property type="match status" value="1"/>
</dbReference>
<dbReference type="InterPro" id="IPR012340">
    <property type="entry name" value="NA-bd_OB-fold"/>
</dbReference>
<dbReference type="SMART" id="SM00487">
    <property type="entry name" value="DEXDc"/>
    <property type="match status" value="1"/>
</dbReference>
<dbReference type="InterPro" id="IPR001650">
    <property type="entry name" value="Helicase_C-like"/>
</dbReference>
<dbReference type="Pfam" id="PF00271">
    <property type="entry name" value="Helicase_C"/>
    <property type="match status" value="1"/>
</dbReference>
<dbReference type="EC" id="5.6.2.4" evidence="13 15"/>
<name>A0A060RDI4_9BACT</name>
<reference evidence="18 19" key="1">
    <citation type="journal article" date="2015" name="Genome Announc.">
        <title>Complete Genome Sequence of the Novel Leech Symbiont Mucinivorans hirudinis M3T.</title>
        <authorList>
            <person name="Nelson M.C."/>
            <person name="Bomar L."/>
            <person name="Graf J."/>
        </authorList>
    </citation>
    <scope>NUCLEOTIDE SEQUENCE [LARGE SCALE GENOMIC DNA]</scope>
    <source>
        <strain evidence="19">M3</strain>
    </source>
</reference>
<evidence type="ECO:0000256" key="3">
    <source>
        <dbReference type="ARBA" id="ARBA00022741"/>
    </source>
</evidence>
<keyword evidence="5 15" id="KW-0378">Hydrolase</keyword>
<dbReference type="InterPro" id="IPR045562">
    <property type="entry name" value="RecG_dom3_C"/>
</dbReference>
<dbReference type="OrthoDB" id="9804325at2"/>
<dbReference type="Pfam" id="PF17191">
    <property type="entry name" value="RecG_wedge"/>
    <property type="match status" value="1"/>
</dbReference>
<dbReference type="SMART" id="SM00490">
    <property type="entry name" value="HELICc"/>
    <property type="match status" value="1"/>
</dbReference>
<evidence type="ECO:0000256" key="15">
    <source>
        <dbReference type="RuleBase" id="RU363016"/>
    </source>
</evidence>
<comment type="catalytic activity">
    <reaction evidence="14 15">
        <text>ATP + H2O = ADP + phosphate + H(+)</text>
        <dbReference type="Rhea" id="RHEA:13065"/>
        <dbReference type="ChEBI" id="CHEBI:15377"/>
        <dbReference type="ChEBI" id="CHEBI:15378"/>
        <dbReference type="ChEBI" id="CHEBI:30616"/>
        <dbReference type="ChEBI" id="CHEBI:43474"/>
        <dbReference type="ChEBI" id="CHEBI:456216"/>
        <dbReference type="EC" id="5.6.2.4"/>
    </reaction>
</comment>
<comment type="similarity">
    <text evidence="1 15">Belongs to the helicase family. RecG subfamily.</text>
</comment>
<evidence type="ECO:0000256" key="10">
    <source>
        <dbReference type="ARBA" id="ARBA00023204"/>
    </source>
</evidence>
<keyword evidence="8" id="KW-0238">DNA-binding</keyword>
<dbReference type="NCBIfam" id="TIGR00643">
    <property type="entry name" value="recG"/>
    <property type="match status" value="1"/>
</dbReference>
<keyword evidence="10 15" id="KW-0234">DNA repair</keyword>
<evidence type="ECO:0000313" key="19">
    <source>
        <dbReference type="Proteomes" id="UP000027616"/>
    </source>
</evidence>
<evidence type="ECO:0000256" key="8">
    <source>
        <dbReference type="ARBA" id="ARBA00023125"/>
    </source>
</evidence>
<evidence type="ECO:0000256" key="4">
    <source>
        <dbReference type="ARBA" id="ARBA00022763"/>
    </source>
</evidence>
<dbReference type="Gene3D" id="2.40.50.140">
    <property type="entry name" value="Nucleic acid-binding proteins"/>
    <property type="match status" value="1"/>
</dbReference>